<organism evidence="1 2">
    <name type="scientific">Aspergillus aculeatinus CBS 121060</name>
    <dbReference type="NCBI Taxonomy" id="1448322"/>
    <lineage>
        <taxon>Eukaryota</taxon>
        <taxon>Fungi</taxon>
        <taxon>Dikarya</taxon>
        <taxon>Ascomycota</taxon>
        <taxon>Pezizomycotina</taxon>
        <taxon>Eurotiomycetes</taxon>
        <taxon>Eurotiomycetidae</taxon>
        <taxon>Eurotiales</taxon>
        <taxon>Aspergillaceae</taxon>
        <taxon>Aspergillus</taxon>
        <taxon>Aspergillus subgen. Circumdati</taxon>
    </lineage>
</organism>
<proteinExistence type="predicted"/>
<reference evidence="1" key="1">
    <citation type="submission" date="2018-02" db="EMBL/GenBank/DDBJ databases">
        <title>The genomes of Aspergillus section Nigri reveals drivers in fungal speciation.</title>
        <authorList>
            <consortium name="DOE Joint Genome Institute"/>
            <person name="Vesth T.C."/>
            <person name="Nybo J."/>
            <person name="Theobald S."/>
            <person name="Brandl J."/>
            <person name="Frisvad J.C."/>
            <person name="Nielsen K.F."/>
            <person name="Lyhne E.K."/>
            <person name="Kogle M.E."/>
            <person name="Kuo A."/>
            <person name="Riley R."/>
            <person name="Clum A."/>
            <person name="Nolan M."/>
            <person name="Lipzen A."/>
            <person name="Salamov A."/>
            <person name="Henrissat B."/>
            <person name="Wiebenga A."/>
            <person name="De vries R.P."/>
            <person name="Grigoriev I.V."/>
            <person name="Mortensen U.H."/>
            <person name="Andersen M.R."/>
            <person name="Baker S.E."/>
        </authorList>
    </citation>
    <scope>NUCLEOTIDE SEQUENCE</scope>
    <source>
        <strain evidence="1">CBS 121060</strain>
    </source>
</reference>
<keyword evidence="2" id="KW-1185">Reference proteome</keyword>
<protein>
    <submittedName>
        <fullName evidence="1">Uncharacterized protein</fullName>
    </submittedName>
</protein>
<evidence type="ECO:0000313" key="2">
    <source>
        <dbReference type="Proteomes" id="UP000249661"/>
    </source>
</evidence>
<dbReference type="Proteomes" id="UP000249661">
    <property type="component" value="Unassembled WGS sequence"/>
</dbReference>
<sequence length="277" mass="28389">MAPITKSLALVGSLLAAFASAAPVDKRDQVVEIETVTSVVWTTVDVTTTVTVEPTATNDAVNKVADHTQAHHSSHHSSHTTSTTAGWEQPVWTAPAVPSFTWTPEVPQWTTSVATSTTEQWHATTTSSTTSTTSAWTTTTTTSSSSTSTSTTAAAAATTTSASSSGSGSGSGSGSSGVCSESSPCSGDITYYEVGLGSCGETNTDSEHVLALSHTIMQKSYCGKTVTINYGGKTATGTIVDTCMGCTEGSIDLSSSLFLELAELGAGRVSGVDWYIQ</sequence>
<dbReference type="EMBL" id="KZ824935">
    <property type="protein sequence ID" value="RAH74604.1"/>
    <property type="molecule type" value="Genomic_DNA"/>
</dbReference>
<name>A0ACD1HL64_9EURO</name>
<gene>
    <name evidence="1" type="ORF">BO66DRAFT_388077</name>
</gene>
<evidence type="ECO:0000313" key="1">
    <source>
        <dbReference type="EMBL" id="RAH74604.1"/>
    </source>
</evidence>
<accession>A0ACD1HL64</accession>